<sequence length="75" mass="7425">MQAGTIKLTYATLLVCGRLRVAELGGVGGGPAYLAQAARERATRPLDGGGSGPARHAVQVGAASRAEHGAQAAVS</sequence>
<dbReference type="Proteomes" id="UP001165083">
    <property type="component" value="Unassembled WGS sequence"/>
</dbReference>
<name>A0A9W6YJB9_9STRA</name>
<protein>
    <submittedName>
        <fullName evidence="2">Unnamed protein product</fullName>
    </submittedName>
</protein>
<evidence type="ECO:0000313" key="2">
    <source>
        <dbReference type="EMBL" id="GMF64951.1"/>
    </source>
</evidence>
<feature type="region of interest" description="Disordered" evidence="1">
    <location>
        <begin position="43"/>
        <end position="75"/>
    </location>
</feature>
<comment type="caution">
    <text evidence="2">The sequence shown here is derived from an EMBL/GenBank/DDBJ whole genome shotgun (WGS) entry which is preliminary data.</text>
</comment>
<dbReference type="AlphaFoldDB" id="A0A9W6YJB9"/>
<reference evidence="2" key="1">
    <citation type="submission" date="2023-04" db="EMBL/GenBank/DDBJ databases">
        <title>Phytophthora lilii NBRC 32176.</title>
        <authorList>
            <person name="Ichikawa N."/>
            <person name="Sato H."/>
            <person name="Tonouchi N."/>
        </authorList>
    </citation>
    <scope>NUCLEOTIDE SEQUENCE</scope>
    <source>
        <strain evidence="2">NBRC 32176</strain>
    </source>
</reference>
<proteinExistence type="predicted"/>
<organism evidence="2 3">
    <name type="scientific">Phytophthora lilii</name>
    <dbReference type="NCBI Taxonomy" id="2077276"/>
    <lineage>
        <taxon>Eukaryota</taxon>
        <taxon>Sar</taxon>
        <taxon>Stramenopiles</taxon>
        <taxon>Oomycota</taxon>
        <taxon>Peronosporomycetes</taxon>
        <taxon>Peronosporales</taxon>
        <taxon>Peronosporaceae</taxon>
        <taxon>Phytophthora</taxon>
    </lineage>
</organism>
<accession>A0A9W6YJB9</accession>
<evidence type="ECO:0000313" key="3">
    <source>
        <dbReference type="Proteomes" id="UP001165083"/>
    </source>
</evidence>
<keyword evidence="3" id="KW-1185">Reference proteome</keyword>
<gene>
    <name evidence="2" type="ORF">Plil01_001769400</name>
</gene>
<evidence type="ECO:0000256" key="1">
    <source>
        <dbReference type="SAM" id="MobiDB-lite"/>
    </source>
</evidence>
<dbReference type="EMBL" id="BSXW01012436">
    <property type="protein sequence ID" value="GMF64951.1"/>
    <property type="molecule type" value="Genomic_DNA"/>
</dbReference>